<dbReference type="SUPFAM" id="SSF53448">
    <property type="entry name" value="Nucleotide-diphospho-sugar transferases"/>
    <property type="match status" value="1"/>
</dbReference>
<dbReference type="GO" id="GO:0000139">
    <property type="term" value="C:Golgi membrane"/>
    <property type="evidence" value="ECO:0007669"/>
    <property type="project" value="UniProtKB-SubCell"/>
</dbReference>
<proteinExistence type="inferred from homology"/>
<keyword evidence="9" id="KW-0472">Membrane</keyword>
<dbReference type="GO" id="GO:0000026">
    <property type="term" value="F:alpha-1,2-mannosyltransferase activity"/>
    <property type="evidence" value="ECO:0007669"/>
    <property type="project" value="TreeGrafter"/>
</dbReference>
<comment type="similarity">
    <text evidence="3">Belongs to the MNN1/MNT family.</text>
</comment>
<evidence type="ECO:0000256" key="10">
    <source>
        <dbReference type="ARBA" id="ARBA00037847"/>
    </source>
</evidence>
<dbReference type="EMBL" id="JALJOQ010000001">
    <property type="protein sequence ID" value="KAK9815073.1"/>
    <property type="molecule type" value="Genomic_DNA"/>
</dbReference>
<dbReference type="InterPro" id="IPR029044">
    <property type="entry name" value="Nucleotide-diphossugar_trans"/>
</dbReference>
<gene>
    <name evidence="11" type="ORF">WJX73_006806</name>
</gene>
<evidence type="ECO:0000256" key="5">
    <source>
        <dbReference type="ARBA" id="ARBA00022692"/>
    </source>
</evidence>
<evidence type="ECO:0000256" key="2">
    <source>
        <dbReference type="ARBA" id="ARBA00004606"/>
    </source>
</evidence>
<keyword evidence="5" id="KW-0812">Transmembrane</keyword>
<keyword evidence="6" id="KW-0735">Signal-anchor</keyword>
<evidence type="ECO:0000256" key="4">
    <source>
        <dbReference type="ARBA" id="ARBA00022679"/>
    </source>
</evidence>
<reference evidence="11 12" key="1">
    <citation type="journal article" date="2024" name="Nat. Commun.">
        <title>Phylogenomics reveals the evolutionary origins of lichenization in chlorophyte algae.</title>
        <authorList>
            <person name="Puginier C."/>
            <person name="Libourel C."/>
            <person name="Otte J."/>
            <person name="Skaloud P."/>
            <person name="Haon M."/>
            <person name="Grisel S."/>
            <person name="Petersen M."/>
            <person name="Berrin J.G."/>
            <person name="Delaux P.M."/>
            <person name="Dal Grande F."/>
            <person name="Keller J."/>
        </authorList>
    </citation>
    <scope>NUCLEOTIDE SEQUENCE [LARGE SCALE GENOMIC DNA]</scope>
    <source>
        <strain evidence="11 12">SAG 2036</strain>
    </source>
</reference>
<accession>A0AAW1PYT7</accession>
<comment type="caution">
    <text evidence="11">The sequence shown here is derived from an EMBL/GenBank/DDBJ whole genome shotgun (WGS) entry which is preliminary data.</text>
</comment>
<sequence length="340" mass="38286">MAQVQLVQDFKLIREQVNNTRHQRAPVSGGNFEQRFSKDLPTFGIIIAAGKALRLGNVYVSLSVLRRHISSKLPVEIWHVGSDELDAASRAYFEAQFAPLRCIDAETVPQPAHHRPPASLNGYALKIFALYATTLDRVLGLDSDCMITINPLNLFTSPPFREHGNLFWPDLFRKGLEMVSGVSPKLYGLFGLRLPWEGQEQAFMWAESGQFLIDRSRHWDVIEYLWLLNTHADPTHKLAYGDKDTFLLAFLLAGKGESYYQVGEWARLCVHQLPQRPGAKLEHVGLLHHAPDATIAFLHRTAGGKLDPLVDTVKTVDFVTPPLHPLWLSHPARRQAFSCA</sequence>
<dbReference type="PANTHER" id="PTHR31646">
    <property type="entry name" value="ALPHA-1,2-MANNOSYLTRANSFERASE MNN2"/>
    <property type="match status" value="1"/>
</dbReference>
<dbReference type="Pfam" id="PF11051">
    <property type="entry name" value="Mannosyl_trans3"/>
    <property type="match status" value="2"/>
</dbReference>
<keyword evidence="8" id="KW-0333">Golgi apparatus</keyword>
<protein>
    <submittedName>
        <fullName evidence="11">Uncharacterized protein</fullName>
    </submittedName>
</protein>
<dbReference type="InterPro" id="IPR022751">
    <property type="entry name" value="Alpha_mannosyltransferase"/>
</dbReference>
<evidence type="ECO:0000313" key="12">
    <source>
        <dbReference type="Proteomes" id="UP001465755"/>
    </source>
</evidence>
<evidence type="ECO:0000256" key="1">
    <source>
        <dbReference type="ARBA" id="ARBA00004394"/>
    </source>
</evidence>
<evidence type="ECO:0000313" key="11">
    <source>
        <dbReference type="EMBL" id="KAK9815073.1"/>
    </source>
</evidence>
<comment type="subcellular location">
    <subcellularLocation>
        <location evidence="10">Endomembrane system</location>
        <topology evidence="10">Single-pass membrane protein</topology>
    </subcellularLocation>
    <subcellularLocation>
        <location evidence="1">Golgi apparatus membrane</location>
    </subcellularLocation>
    <subcellularLocation>
        <location evidence="2">Membrane</location>
        <topology evidence="2">Single-pass type II membrane protein</topology>
    </subcellularLocation>
</comment>
<keyword evidence="7" id="KW-1133">Transmembrane helix</keyword>
<organism evidence="11 12">
    <name type="scientific">Symbiochloris irregularis</name>
    <dbReference type="NCBI Taxonomy" id="706552"/>
    <lineage>
        <taxon>Eukaryota</taxon>
        <taxon>Viridiplantae</taxon>
        <taxon>Chlorophyta</taxon>
        <taxon>core chlorophytes</taxon>
        <taxon>Trebouxiophyceae</taxon>
        <taxon>Trebouxiales</taxon>
        <taxon>Trebouxiaceae</taxon>
        <taxon>Symbiochloris</taxon>
    </lineage>
</organism>
<dbReference type="PANTHER" id="PTHR31646:SF1">
    <property type="entry name" value="ALPHA-1,2-MANNOSYLTRANSFERASE MNN2"/>
    <property type="match status" value="1"/>
</dbReference>
<evidence type="ECO:0000256" key="3">
    <source>
        <dbReference type="ARBA" id="ARBA00009105"/>
    </source>
</evidence>
<evidence type="ECO:0000256" key="6">
    <source>
        <dbReference type="ARBA" id="ARBA00022968"/>
    </source>
</evidence>
<evidence type="ECO:0000256" key="9">
    <source>
        <dbReference type="ARBA" id="ARBA00023136"/>
    </source>
</evidence>
<keyword evidence="4" id="KW-0808">Transferase</keyword>
<dbReference type="Gene3D" id="3.90.550.10">
    <property type="entry name" value="Spore Coat Polysaccharide Biosynthesis Protein SpsA, Chain A"/>
    <property type="match status" value="1"/>
</dbReference>
<keyword evidence="12" id="KW-1185">Reference proteome</keyword>
<dbReference type="Proteomes" id="UP001465755">
    <property type="component" value="Unassembled WGS sequence"/>
</dbReference>
<evidence type="ECO:0000256" key="8">
    <source>
        <dbReference type="ARBA" id="ARBA00023034"/>
    </source>
</evidence>
<evidence type="ECO:0000256" key="7">
    <source>
        <dbReference type="ARBA" id="ARBA00022989"/>
    </source>
</evidence>
<dbReference type="GO" id="GO:0046354">
    <property type="term" value="P:mannan biosynthetic process"/>
    <property type="evidence" value="ECO:0007669"/>
    <property type="project" value="TreeGrafter"/>
</dbReference>
<dbReference type="AlphaFoldDB" id="A0AAW1PYT7"/>
<name>A0AAW1PYT7_9CHLO</name>